<keyword evidence="6 11" id="KW-0067">ATP-binding</keyword>
<dbReference type="AlphaFoldDB" id="A0A5C6AWY7"/>
<keyword evidence="4 11" id="KW-0227">DNA damage</keyword>
<dbReference type="GO" id="GO:0005524">
    <property type="term" value="F:ATP binding"/>
    <property type="evidence" value="ECO:0007669"/>
    <property type="project" value="UniProtKB-UniRule"/>
</dbReference>
<dbReference type="InterPro" id="IPR032781">
    <property type="entry name" value="ABC_tran_Xtn"/>
</dbReference>
<dbReference type="InterPro" id="IPR003593">
    <property type="entry name" value="AAA+_ATPase"/>
</dbReference>
<dbReference type="EMBL" id="SJPM01000001">
    <property type="protein sequence ID" value="TWU03991.1"/>
    <property type="molecule type" value="Genomic_DNA"/>
</dbReference>
<comment type="catalytic activity">
    <reaction evidence="9 11">
        <text>ATP + H2O = ADP + phosphate + H(+)</text>
        <dbReference type="Rhea" id="RHEA:13065"/>
        <dbReference type="ChEBI" id="CHEBI:15377"/>
        <dbReference type="ChEBI" id="CHEBI:15378"/>
        <dbReference type="ChEBI" id="CHEBI:30616"/>
        <dbReference type="ChEBI" id="CHEBI:43474"/>
        <dbReference type="ChEBI" id="CHEBI:456216"/>
    </reaction>
</comment>
<keyword evidence="5 11" id="KW-0378">Hydrolase</keyword>
<dbReference type="PANTHER" id="PTHR42855:SF1">
    <property type="entry name" value="ABC TRANSPORTER DOMAIN-CONTAINING PROTEIN"/>
    <property type="match status" value="1"/>
</dbReference>
<feature type="domain" description="ABC transporter" evidence="13">
    <location>
        <begin position="297"/>
        <end position="513"/>
    </location>
</feature>
<evidence type="ECO:0000256" key="10">
    <source>
        <dbReference type="ARBA" id="ARBA00061478"/>
    </source>
</evidence>
<dbReference type="SMART" id="SM00382">
    <property type="entry name" value="AAA"/>
    <property type="match status" value="2"/>
</dbReference>
<evidence type="ECO:0000256" key="1">
    <source>
        <dbReference type="ARBA" id="ARBA00022490"/>
    </source>
</evidence>
<dbReference type="InterPro" id="IPR003439">
    <property type="entry name" value="ABC_transporter-like_ATP-bd"/>
</dbReference>
<reference evidence="14 15" key="1">
    <citation type="submission" date="2019-02" db="EMBL/GenBank/DDBJ databases">
        <title>Deep-cultivation of Planctomycetes and their phenomic and genomic characterization uncovers novel biology.</title>
        <authorList>
            <person name="Wiegand S."/>
            <person name="Jogler M."/>
            <person name="Boedeker C."/>
            <person name="Pinto D."/>
            <person name="Vollmers J."/>
            <person name="Rivas-Marin E."/>
            <person name="Kohn T."/>
            <person name="Peeters S.H."/>
            <person name="Heuer A."/>
            <person name="Rast P."/>
            <person name="Oberbeckmann S."/>
            <person name="Bunk B."/>
            <person name="Jeske O."/>
            <person name="Meyerdierks A."/>
            <person name="Storesund J.E."/>
            <person name="Kallscheuer N."/>
            <person name="Luecker S."/>
            <person name="Lage O.M."/>
            <person name="Pohl T."/>
            <person name="Merkel B.J."/>
            <person name="Hornburger P."/>
            <person name="Mueller R.-W."/>
            <person name="Bruemmer F."/>
            <person name="Labrenz M."/>
            <person name="Spormann A.M."/>
            <person name="Op Den Camp H."/>
            <person name="Overmann J."/>
            <person name="Amann R."/>
            <person name="Jetten M.S.M."/>
            <person name="Mascher T."/>
            <person name="Medema M.H."/>
            <person name="Devos D.P."/>
            <person name="Kaster A.-K."/>
            <person name="Ovreas L."/>
            <person name="Rohde M."/>
            <person name="Galperin M.Y."/>
            <person name="Jogler C."/>
        </authorList>
    </citation>
    <scope>NUCLEOTIDE SEQUENCE [LARGE SCALE GENOMIC DNA]</scope>
    <source>
        <strain evidence="14 15">Pla100</strain>
    </source>
</reference>
<dbReference type="InterPro" id="IPR017871">
    <property type="entry name" value="ABC_transporter-like_CS"/>
</dbReference>
<dbReference type="HAMAP" id="MF_00848">
    <property type="entry name" value="Uup"/>
    <property type="match status" value="1"/>
</dbReference>
<comment type="similarity">
    <text evidence="10 11">Belongs to the ABC transporter superfamily. ABCF family. Uup subfamily.</text>
</comment>
<feature type="compositionally biased region" description="Low complexity" evidence="12">
    <location>
        <begin position="529"/>
        <end position="538"/>
    </location>
</feature>
<feature type="binding site" evidence="11">
    <location>
        <begin position="34"/>
        <end position="41"/>
    </location>
    <ligand>
        <name>ATP</name>
        <dbReference type="ChEBI" id="CHEBI:30616"/>
        <label>1</label>
    </ligand>
</feature>
<feature type="domain" description="ABC transporter" evidence="13">
    <location>
        <begin position="2"/>
        <end position="230"/>
    </location>
</feature>
<evidence type="ECO:0000256" key="8">
    <source>
        <dbReference type="ARBA" id="ARBA00023204"/>
    </source>
</evidence>
<feature type="region of interest" description="Disordered" evidence="12">
    <location>
        <begin position="516"/>
        <end position="550"/>
    </location>
</feature>
<dbReference type="Pfam" id="PF12848">
    <property type="entry name" value="ABC_tran_Xtn"/>
    <property type="match status" value="1"/>
</dbReference>
<accession>A0A5C6AWY7</accession>
<evidence type="ECO:0000256" key="11">
    <source>
        <dbReference type="HAMAP-Rule" id="MF_00848"/>
    </source>
</evidence>
<dbReference type="InterPro" id="IPR037118">
    <property type="entry name" value="Val-tRNA_synth_C_sf"/>
</dbReference>
<dbReference type="GO" id="GO:0003677">
    <property type="term" value="F:DNA binding"/>
    <property type="evidence" value="ECO:0007669"/>
    <property type="project" value="UniProtKB-UniRule"/>
</dbReference>
<evidence type="ECO:0000259" key="13">
    <source>
        <dbReference type="PROSITE" id="PS50893"/>
    </source>
</evidence>
<dbReference type="PANTHER" id="PTHR42855">
    <property type="entry name" value="ABC TRANSPORTER ATP-BINDING SUBUNIT"/>
    <property type="match status" value="1"/>
</dbReference>
<dbReference type="PROSITE" id="PS50893">
    <property type="entry name" value="ABC_TRANSPORTER_2"/>
    <property type="match status" value="2"/>
</dbReference>
<dbReference type="CDD" id="cd03221">
    <property type="entry name" value="ABCF_EF-3"/>
    <property type="match status" value="2"/>
</dbReference>
<keyword evidence="8 11" id="KW-0234">DNA repair</keyword>
<evidence type="ECO:0000256" key="7">
    <source>
        <dbReference type="ARBA" id="ARBA00023125"/>
    </source>
</evidence>
<dbReference type="FunFam" id="3.40.50.300:FF:000011">
    <property type="entry name" value="Putative ABC transporter ATP-binding component"/>
    <property type="match status" value="1"/>
</dbReference>
<dbReference type="InterPro" id="IPR032524">
    <property type="entry name" value="ABC_tran_C"/>
</dbReference>
<evidence type="ECO:0000256" key="2">
    <source>
        <dbReference type="ARBA" id="ARBA00022737"/>
    </source>
</evidence>
<dbReference type="Gene3D" id="3.40.50.300">
    <property type="entry name" value="P-loop containing nucleotide triphosphate hydrolases"/>
    <property type="match status" value="2"/>
</dbReference>
<dbReference type="OrthoDB" id="9760950at2"/>
<feature type="binding site" evidence="11">
    <location>
        <begin position="330"/>
        <end position="337"/>
    </location>
    <ligand>
        <name>ATP</name>
        <dbReference type="ChEBI" id="CHEBI:30616"/>
        <label>2</label>
    </ligand>
</feature>
<dbReference type="RefSeq" id="WP_146576392.1">
    <property type="nucleotide sequence ID" value="NZ_SJPM01000001.1"/>
</dbReference>
<protein>
    <recommendedName>
        <fullName evidence="11">ATP-binding protein Uup</fullName>
        <ecNumber evidence="11">3.6.1.-</ecNumber>
    </recommendedName>
</protein>
<dbReference type="InterPro" id="IPR027417">
    <property type="entry name" value="P-loop_NTPase"/>
</dbReference>
<dbReference type="PROSITE" id="PS00211">
    <property type="entry name" value="ABC_TRANSPORTER_1"/>
    <property type="match status" value="2"/>
</dbReference>
<comment type="subcellular location">
    <subcellularLocation>
        <location evidence="11">Cytoplasm</location>
    </subcellularLocation>
    <text evidence="11">Associates with ribosomes.</text>
</comment>
<evidence type="ECO:0000313" key="14">
    <source>
        <dbReference type="EMBL" id="TWU03991.1"/>
    </source>
</evidence>
<evidence type="ECO:0000256" key="3">
    <source>
        <dbReference type="ARBA" id="ARBA00022741"/>
    </source>
</evidence>
<dbReference type="GO" id="GO:0016887">
    <property type="term" value="F:ATP hydrolysis activity"/>
    <property type="evidence" value="ECO:0007669"/>
    <property type="project" value="UniProtKB-UniRule"/>
</dbReference>
<keyword evidence="1 11" id="KW-0963">Cytoplasm</keyword>
<evidence type="ECO:0000256" key="5">
    <source>
        <dbReference type="ARBA" id="ARBA00022801"/>
    </source>
</evidence>
<evidence type="ECO:0000256" key="12">
    <source>
        <dbReference type="SAM" id="MobiDB-lite"/>
    </source>
</evidence>
<proteinExistence type="inferred from homology"/>
<keyword evidence="7 11" id="KW-0238">DNA-binding</keyword>
<evidence type="ECO:0000256" key="4">
    <source>
        <dbReference type="ARBA" id="ARBA00022763"/>
    </source>
</evidence>
<dbReference type="InterPro" id="IPR043686">
    <property type="entry name" value="Uup"/>
</dbReference>
<gene>
    <name evidence="11 14" type="primary">uup</name>
    <name evidence="14" type="ORF">Pla100_09270</name>
</gene>
<dbReference type="Pfam" id="PF16326">
    <property type="entry name" value="ABC_tran_CTD"/>
    <property type="match status" value="1"/>
</dbReference>
<dbReference type="SUPFAM" id="SSF52540">
    <property type="entry name" value="P-loop containing nucleoside triphosphate hydrolases"/>
    <property type="match status" value="2"/>
</dbReference>
<dbReference type="FunFam" id="3.40.50.300:FF:000309">
    <property type="entry name" value="ABC transporter ATP-binding protein"/>
    <property type="match status" value="1"/>
</dbReference>
<keyword evidence="3 11" id="KW-0547">Nucleotide-binding</keyword>
<dbReference type="Proteomes" id="UP000316213">
    <property type="component" value="Unassembled WGS sequence"/>
</dbReference>
<comment type="caution">
    <text evidence="14">The sequence shown here is derived from an EMBL/GenBank/DDBJ whole genome shotgun (WGS) entry which is preliminary data.</text>
</comment>
<dbReference type="Gene3D" id="1.10.287.380">
    <property type="entry name" value="Valyl-tRNA synthetase, C-terminal domain"/>
    <property type="match status" value="1"/>
</dbReference>
<sequence>MITLDNISIGFRGPQLLDGVSARINRGDRIGLLGRNGAGKTTLLKMLAGDLTPDHGEITADAGIRIARLLQDVPRHIEMPVHDVMAARSTDIEGMSSSLGPADHETREPWEVEQLIEETLSRMDLSGDSMFQDLSSGMKRRVLLARTIAAKPDMLLLDEPTNHLDIHSILWLEKFLKGWSGTLMFITHDRSFLQSLADRIWEIDRGRLFDWTCDYPTFLRRKAEALEAEEKQNALFDKRLAEEEIWIRKGIKARRTRNEGRVKALKALRVERTERRSQEGTAKLNLQVAARGGALVAKLDNVSFSYGDDRVIVRDFSTLVMRGDKIGIIGPNGAGKTTLLKLILGRLEPTDGEIKLGTNLKVAYFDQLRDKLDPEATVQDNIGEGSDKILVGDKTKHILGYLQDYLFTPERARTLVKHLSGGERNRALLAKLMTQPANVIVLDEPTNDLDAETLEMLEEQLANFDGTLLMVSHDRTFLNNVVTSTIVFENDQAEGTVNEYVGGYDEWEAAKLRRDDESRSLGDARGTIAKTQAAQQQKTTKENQAPKAERLSYNEQRELKSLPQEIEKLEAKIAKMHEEMADPGFYQSGGDVIAKKAQELTSLETELETKFGRWEELEARSIATSST</sequence>
<evidence type="ECO:0000313" key="15">
    <source>
        <dbReference type="Proteomes" id="UP000316213"/>
    </source>
</evidence>
<comment type="function">
    <text evidence="11">Probably plays a role in ribosome assembly or function. May be involved in resolution of branched DNA intermediates that result from template switching in postreplication gaps. Binds DNA and has ATPase activity.</text>
</comment>
<name>A0A5C6AWY7_9BACT</name>
<dbReference type="GO" id="GO:0006281">
    <property type="term" value="P:DNA repair"/>
    <property type="evidence" value="ECO:0007669"/>
    <property type="project" value="UniProtKB-KW"/>
</dbReference>
<evidence type="ECO:0000256" key="9">
    <source>
        <dbReference type="ARBA" id="ARBA00049360"/>
    </source>
</evidence>
<dbReference type="GO" id="GO:0043022">
    <property type="term" value="F:ribosome binding"/>
    <property type="evidence" value="ECO:0007669"/>
    <property type="project" value="UniProtKB-UniRule"/>
</dbReference>
<dbReference type="Pfam" id="PF00005">
    <property type="entry name" value="ABC_tran"/>
    <property type="match status" value="2"/>
</dbReference>
<dbReference type="InterPro" id="IPR051309">
    <property type="entry name" value="ABCF_ATPase"/>
</dbReference>
<evidence type="ECO:0000256" key="6">
    <source>
        <dbReference type="ARBA" id="ARBA00022840"/>
    </source>
</evidence>
<dbReference type="GO" id="GO:0005737">
    <property type="term" value="C:cytoplasm"/>
    <property type="evidence" value="ECO:0007669"/>
    <property type="project" value="UniProtKB-SubCell"/>
</dbReference>
<keyword evidence="2 11" id="KW-0677">Repeat</keyword>
<dbReference type="EC" id="3.6.1.-" evidence="11"/>
<keyword evidence="15" id="KW-1185">Reference proteome</keyword>
<organism evidence="14 15">
    <name type="scientific">Neorhodopirellula pilleata</name>
    <dbReference type="NCBI Taxonomy" id="2714738"/>
    <lineage>
        <taxon>Bacteria</taxon>
        <taxon>Pseudomonadati</taxon>
        <taxon>Planctomycetota</taxon>
        <taxon>Planctomycetia</taxon>
        <taxon>Pirellulales</taxon>
        <taxon>Pirellulaceae</taxon>
        <taxon>Neorhodopirellula</taxon>
    </lineage>
</organism>